<dbReference type="InterPro" id="IPR045864">
    <property type="entry name" value="aa-tRNA-synth_II/BPL/LPL"/>
</dbReference>
<dbReference type="OrthoDB" id="1906957at2759"/>
<dbReference type="GO" id="GO:0006427">
    <property type="term" value="P:histidyl-tRNA aminoacylation"/>
    <property type="evidence" value="ECO:0007669"/>
    <property type="project" value="InterPro"/>
</dbReference>
<dbReference type="Proteomes" id="UP000789739">
    <property type="component" value="Unassembled WGS sequence"/>
</dbReference>
<sequence length="464" mass="52504">MLIDEVMWKLLVSRLRSIITAPKASSLSKLDPSRPVRGTHDRFGEKDVRYNFIQQTAASVAESYCFEHFTTPILEFSHVFERTLGNDSDIVGKELYSFTDKGGDHLTLRPEGTAGIVRALISNKLQQFLPQRLYYYGPMFRHERPQKGRLRQFEQFGIEMFGHNNPASDAEIIDMAWTFLNKIGMGNRVELEINSLGDHVSRNQYRDVIRSYFQKHIERLSDDSQRRVKTNPLRVLDSKKPQDASTIASCPVISDYYTSESFLRFQNVCKMLDQLGIPYKVNPRLVRGLDYYEETIFEFKCTDKSLGPTQDTILAGGRYDCLVKRMGGKEEIPAVGWAAGIDRLALLITPSLLPLPNRHVAVITVPDKSDSPSVSSELMIASVQISKSLRTKGIKTLLNHPRKSQFLALKTAIAQAVKSNASHVVIIGKNEVETGFVSVKDLDLNTQVECKAEDVWRIIESRSD</sequence>
<dbReference type="InterPro" id="IPR015807">
    <property type="entry name" value="His-tRNA-ligase"/>
</dbReference>
<dbReference type="InterPro" id="IPR036621">
    <property type="entry name" value="Anticodon-bd_dom_sf"/>
</dbReference>
<accession>A0A9N9A1P8</accession>
<feature type="binding site" evidence="6">
    <location>
        <begin position="291"/>
        <end position="292"/>
    </location>
    <ligand>
        <name>L-histidine</name>
        <dbReference type="ChEBI" id="CHEBI:57595"/>
    </ligand>
</feature>
<dbReference type="GO" id="GO:0005737">
    <property type="term" value="C:cytoplasm"/>
    <property type="evidence" value="ECO:0007669"/>
    <property type="project" value="InterPro"/>
</dbReference>
<dbReference type="PROSITE" id="PS50862">
    <property type="entry name" value="AA_TRNA_LIGASE_II"/>
    <property type="match status" value="1"/>
</dbReference>
<dbReference type="InterPro" id="IPR041715">
    <property type="entry name" value="HisRS-like_core"/>
</dbReference>
<evidence type="ECO:0000256" key="1">
    <source>
        <dbReference type="ARBA" id="ARBA00008226"/>
    </source>
</evidence>
<dbReference type="SUPFAM" id="SSF52954">
    <property type="entry name" value="Class II aaRS ABD-related"/>
    <property type="match status" value="1"/>
</dbReference>
<evidence type="ECO:0000259" key="7">
    <source>
        <dbReference type="PROSITE" id="PS50862"/>
    </source>
</evidence>
<dbReference type="CDD" id="cd00773">
    <property type="entry name" value="HisRS-like_core"/>
    <property type="match status" value="1"/>
</dbReference>
<protein>
    <recommendedName>
        <fullName evidence="2">histidine--tRNA ligase</fullName>
        <ecNumber evidence="2">6.1.1.21</ecNumber>
    </recommendedName>
    <alternativeName>
        <fullName evidence="4">Histidyl-tRNA synthetase</fullName>
    </alternativeName>
</protein>
<feature type="binding site" evidence="6">
    <location>
        <position position="159"/>
    </location>
    <ligand>
        <name>L-histidine</name>
        <dbReference type="ChEBI" id="CHEBI:57595"/>
    </ligand>
</feature>
<evidence type="ECO:0000256" key="5">
    <source>
        <dbReference type="ARBA" id="ARBA00047639"/>
    </source>
</evidence>
<gene>
    <name evidence="8" type="ORF">PBRASI_LOCUS3264</name>
</gene>
<dbReference type="NCBIfam" id="TIGR00442">
    <property type="entry name" value="hisS"/>
    <property type="match status" value="1"/>
</dbReference>
<feature type="binding site" evidence="6">
    <location>
        <position position="155"/>
    </location>
    <ligand>
        <name>L-histidine</name>
        <dbReference type="ChEBI" id="CHEBI:57595"/>
    </ligand>
</feature>
<dbReference type="HAMAP" id="MF_00127">
    <property type="entry name" value="His_tRNA_synth"/>
    <property type="match status" value="1"/>
</dbReference>
<dbReference type="InterPro" id="IPR004154">
    <property type="entry name" value="Anticodon-bd"/>
</dbReference>
<dbReference type="PIRSF" id="PIRSF001549">
    <property type="entry name" value="His-tRNA_synth"/>
    <property type="match status" value="1"/>
</dbReference>
<reference evidence="8" key="1">
    <citation type="submission" date="2021-06" db="EMBL/GenBank/DDBJ databases">
        <authorList>
            <person name="Kallberg Y."/>
            <person name="Tangrot J."/>
            <person name="Rosling A."/>
        </authorList>
    </citation>
    <scope>NUCLEOTIDE SEQUENCE</scope>
    <source>
        <strain evidence="8">BR232B</strain>
    </source>
</reference>
<dbReference type="SUPFAM" id="SSF55681">
    <property type="entry name" value="Class II aaRS and biotin synthetases"/>
    <property type="match status" value="1"/>
</dbReference>
<dbReference type="AlphaFoldDB" id="A0A9N9A1P8"/>
<keyword evidence="9" id="KW-1185">Reference proteome</keyword>
<evidence type="ECO:0000256" key="6">
    <source>
        <dbReference type="PIRSR" id="PIRSR001549-1"/>
    </source>
</evidence>
<keyword evidence="3" id="KW-0547">Nucleotide-binding</keyword>
<comment type="similarity">
    <text evidence="1">Belongs to the class-II aminoacyl-tRNA synthetase family.</text>
</comment>
<dbReference type="GO" id="GO:0005524">
    <property type="term" value="F:ATP binding"/>
    <property type="evidence" value="ECO:0007669"/>
    <property type="project" value="InterPro"/>
</dbReference>
<dbReference type="Gene3D" id="3.40.50.800">
    <property type="entry name" value="Anticodon-binding domain"/>
    <property type="match status" value="1"/>
</dbReference>
<evidence type="ECO:0000256" key="3">
    <source>
        <dbReference type="ARBA" id="ARBA00022741"/>
    </source>
</evidence>
<dbReference type="GO" id="GO:0004821">
    <property type="term" value="F:histidine-tRNA ligase activity"/>
    <property type="evidence" value="ECO:0007669"/>
    <property type="project" value="UniProtKB-EC"/>
</dbReference>
<dbReference type="EC" id="6.1.1.21" evidence="2"/>
<dbReference type="Gene3D" id="3.30.930.10">
    <property type="entry name" value="Bira Bifunctional Protein, Domain 2"/>
    <property type="match status" value="1"/>
</dbReference>
<evidence type="ECO:0000256" key="4">
    <source>
        <dbReference type="ARBA" id="ARBA00030619"/>
    </source>
</evidence>
<dbReference type="PANTHER" id="PTHR43707:SF1">
    <property type="entry name" value="HISTIDINE--TRNA LIGASE, MITOCHONDRIAL-RELATED"/>
    <property type="match status" value="1"/>
</dbReference>
<organism evidence="8 9">
    <name type="scientific">Paraglomus brasilianum</name>
    <dbReference type="NCBI Taxonomy" id="144538"/>
    <lineage>
        <taxon>Eukaryota</taxon>
        <taxon>Fungi</taxon>
        <taxon>Fungi incertae sedis</taxon>
        <taxon>Mucoromycota</taxon>
        <taxon>Glomeromycotina</taxon>
        <taxon>Glomeromycetes</taxon>
        <taxon>Paraglomerales</taxon>
        <taxon>Paraglomeraceae</taxon>
        <taxon>Paraglomus</taxon>
    </lineage>
</organism>
<dbReference type="InterPro" id="IPR006195">
    <property type="entry name" value="aa-tRNA-synth_II"/>
</dbReference>
<proteinExistence type="inferred from homology"/>
<evidence type="ECO:0000313" key="9">
    <source>
        <dbReference type="Proteomes" id="UP000789739"/>
    </source>
</evidence>
<dbReference type="EMBL" id="CAJVPI010000288">
    <property type="protein sequence ID" value="CAG8513952.1"/>
    <property type="molecule type" value="Genomic_DNA"/>
</dbReference>
<feature type="binding site" evidence="6">
    <location>
        <position position="287"/>
    </location>
    <ligand>
        <name>L-histidine</name>
        <dbReference type="ChEBI" id="CHEBI:57595"/>
    </ligand>
</feature>
<dbReference type="InterPro" id="IPR004516">
    <property type="entry name" value="HisRS/HisZ"/>
</dbReference>
<comment type="catalytic activity">
    <reaction evidence="5">
        <text>tRNA(His) + L-histidine + ATP = L-histidyl-tRNA(His) + AMP + diphosphate + H(+)</text>
        <dbReference type="Rhea" id="RHEA:17313"/>
        <dbReference type="Rhea" id="RHEA-COMP:9665"/>
        <dbReference type="Rhea" id="RHEA-COMP:9689"/>
        <dbReference type="ChEBI" id="CHEBI:15378"/>
        <dbReference type="ChEBI" id="CHEBI:30616"/>
        <dbReference type="ChEBI" id="CHEBI:33019"/>
        <dbReference type="ChEBI" id="CHEBI:57595"/>
        <dbReference type="ChEBI" id="CHEBI:78442"/>
        <dbReference type="ChEBI" id="CHEBI:78527"/>
        <dbReference type="ChEBI" id="CHEBI:456215"/>
        <dbReference type="EC" id="6.1.1.21"/>
    </reaction>
</comment>
<feature type="binding site" evidence="6">
    <location>
        <begin position="111"/>
        <end position="113"/>
    </location>
    <ligand>
        <name>L-histidine</name>
        <dbReference type="ChEBI" id="CHEBI:57595"/>
    </ligand>
</feature>
<dbReference type="PANTHER" id="PTHR43707">
    <property type="entry name" value="HISTIDYL-TRNA SYNTHETASE"/>
    <property type="match status" value="1"/>
</dbReference>
<feature type="binding site" evidence="6">
    <location>
        <position position="141"/>
    </location>
    <ligand>
        <name>L-histidine</name>
        <dbReference type="ChEBI" id="CHEBI:57595"/>
    </ligand>
</feature>
<dbReference type="Pfam" id="PF13393">
    <property type="entry name" value="tRNA-synt_His"/>
    <property type="match status" value="1"/>
</dbReference>
<name>A0A9N9A1P8_9GLOM</name>
<feature type="domain" description="Aminoacyl-transfer RNA synthetases class-II family profile" evidence="7">
    <location>
        <begin position="50"/>
        <end position="356"/>
    </location>
</feature>
<comment type="caution">
    <text evidence="8">The sequence shown here is derived from an EMBL/GenBank/DDBJ whole genome shotgun (WGS) entry which is preliminary data.</text>
</comment>
<evidence type="ECO:0000313" key="8">
    <source>
        <dbReference type="EMBL" id="CAG8513952.1"/>
    </source>
</evidence>
<dbReference type="Pfam" id="PF03129">
    <property type="entry name" value="HGTP_anticodon"/>
    <property type="match status" value="1"/>
</dbReference>
<evidence type="ECO:0000256" key="2">
    <source>
        <dbReference type="ARBA" id="ARBA00012815"/>
    </source>
</evidence>